<dbReference type="OrthoDB" id="159229at2759"/>
<dbReference type="GO" id="GO:0046872">
    <property type="term" value="F:metal ion binding"/>
    <property type="evidence" value="ECO:0007669"/>
    <property type="project" value="InterPro"/>
</dbReference>
<dbReference type="EMBL" id="MUJZ01013743">
    <property type="protein sequence ID" value="OTF81413.1"/>
    <property type="molecule type" value="Genomic_DNA"/>
</dbReference>
<keyword evidence="4" id="KW-1185">Reference proteome</keyword>
<keyword evidence="1" id="KW-1133">Transmembrane helix</keyword>
<feature type="non-terminal residue" evidence="3">
    <location>
        <position position="667"/>
    </location>
</feature>
<dbReference type="PANTHER" id="PTHR20910:SF1">
    <property type="entry name" value="SUPEROXIDE DISMUTASE COPPER_ZINC BINDING DOMAIN-CONTAINING PROTEIN"/>
    <property type="match status" value="1"/>
</dbReference>
<organism evidence="3 4">
    <name type="scientific">Euroglyphus maynei</name>
    <name type="common">Mayne's house dust mite</name>
    <dbReference type="NCBI Taxonomy" id="6958"/>
    <lineage>
        <taxon>Eukaryota</taxon>
        <taxon>Metazoa</taxon>
        <taxon>Ecdysozoa</taxon>
        <taxon>Arthropoda</taxon>
        <taxon>Chelicerata</taxon>
        <taxon>Arachnida</taxon>
        <taxon>Acari</taxon>
        <taxon>Acariformes</taxon>
        <taxon>Sarcoptiformes</taxon>
        <taxon>Astigmata</taxon>
        <taxon>Psoroptidia</taxon>
        <taxon>Analgoidea</taxon>
        <taxon>Pyroglyphidae</taxon>
        <taxon>Pyroglyphinae</taxon>
        <taxon>Euroglyphus</taxon>
    </lineage>
</organism>
<evidence type="ECO:0000313" key="3">
    <source>
        <dbReference type="EMBL" id="OTF81413.1"/>
    </source>
</evidence>
<dbReference type="Pfam" id="PF00080">
    <property type="entry name" value="Sod_Cu"/>
    <property type="match status" value="1"/>
</dbReference>
<evidence type="ECO:0000256" key="1">
    <source>
        <dbReference type="SAM" id="Phobius"/>
    </source>
</evidence>
<dbReference type="SUPFAM" id="SSF49329">
    <property type="entry name" value="Cu,Zn superoxide dismutase-like"/>
    <property type="match status" value="4"/>
</dbReference>
<keyword evidence="1" id="KW-0812">Transmembrane</keyword>
<dbReference type="PANTHER" id="PTHR20910">
    <property type="entry name" value="AGAP001623-PA"/>
    <property type="match status" value="1"/>
</dbReference>
<evidence type="ECO:0000259" key="2">
    <source>
        <dbReference type="Pfam" id="PF00080"/>
    </source>
</evidence>
<feature type="transmembrane region" description="Helical" evidence="1">
    <location>
        <begin position="12"/>
        <end position="33"/>
    </location>
</feature>
<keyword evidence="1" id="KW-0472">Membrane</keyword>
<proteinExistence type="predicted"/>
<dbReference type="AlphaFoldDB" id="A0A1Y3BNN1"/>
<name>A0A1Y3BNN1_EURMA</name>
<sequence>MKSHQLPRIMMYFSIIYCSLLFILFAVENYLGFIVDGFLLYAPIDSGGIRGNVTFSHESDDLENVQINVYLYSPSGQETQQFDWAIHEFPAFFDLKNPCQATELGKSLYDLSRHGRITIPSSGSETLSFIDKNLRLSGPQTIWGRSIYLKSTNTSARACSNIMTMKKIKTAIATFTENVAGTILFRENELQETMIFSNLYYNIEEYRSGSRNDWKIMVTDILDSNDHTKCNQLQILLDPDNTPDSSCSINDQRDCKIGDMSAKHGQIVVGNNNNRYSKKFFLDMHLPLDYLESSRNLFVVIYWKNGNKIMTCAKITPLLSKEVRAHFNADGVKGDIMFKQNYKIDPTIVTIKLDNLHGRGQNYYIHQFPIVQKQTKDDHLCSQVGDRYNPFNIDTQALATTQNTNDQYEVGDLSGKHGTLSQIQDIQTYFNSHIDFNLPLFGVHSVVGRSIVIHKADGQRWICANIAYPGKTIVAKATFYYPIVGSIVFRQQENDPMAETTVLGELFYSDGSANITRNHPWRVHVNNVGLDFYNWTKRCMSSGENYNPFAITTGRSYQSQCSWENQLRCQVGDLFLKYRKIDINHYSSNESTSFFYTDTLLPLSGKYTILARSIVIEDDNAPQIRGKRMACATIRRSHPVTAIVNEWRSSAGISTNITGYFEMHQQS</sequence>
<dbReference type="GO" id="GO:0006801">
    <property type="term" value="P:superoxide metabolic process"/>
    <property type="evidence" value="ECO:0007669"/>
    <property type="project" value="InterPro"/>
</dbReference>
<feature type="domain" description="Superoxide dismutase copper/zinc binding" evidence="2">
    <location>
        <begin position="332"/>
        <end position="457"/>
    </location>
</feature>
<dbReference type="Proteomes" id="UP000194236">
    <property type="component" value="Unassembled WGS sequence"/>
</dbReference>
<dbReference type="Gene3D" id="2.60.40.200">
    <property type="entry name" value="Superoxide dismutase, copper/zinc binding domain"/>
    <property type="match status" value="4"/>
</dbReference>
<gene>
    <name evidence="3" type="ORF">BLA29_002370</name>
</gene>
<comment type="caution">
    <text evidence="3">The sequence shown here is derived from an EMBL/GenBank/DDBJ whole genome shotgun (WGS) entry which is preliminary data.</text>
</comment>
<dbReference type="InterPro" id="IPR053257">
    <property type="entry name" value="Cu-only_SOD"/>
</dbReference>
<evidence type="ECO:0000313" key="4">
    <source>
        <dbReference type="Proteomes" id="UP000194236"/>
    </source>
</evidence>
<accession>A0A1Y3BNN1</accession>
<dbReference type="InterPro" id="IPR001424">
    <property type="entry name" value="SOD_Cu_Zn_dom"/>
</dbReference>
<reference evidence="3 4" key="1">
    <citation type="submission" date="2017-03" db="EMBL/GenBank/DDBJ databases">
        <title>Genome Survey of Euroglyphus maynei.</title>
        <authorList>
            <person name="Arlian L.G."/>
            <person name="Morgan M.S."/>
            <person name="Rider S.D."/>
        </authorList>
    </citation>
    <scope>NUCLEOTIDE SEQUENCE [LARGE SCALE GENOMIC DNA]</scope>
    <source>
        <strain evidence="3">Arlian Lab</strain>
        <tissue evidence="3">Whole body</tissue>
    </source>
</reference>
<dbReference type="InterPro" id="IPR036423">
    <property type="entry name" value="SOD-like_Cu/Zn_dom_sf"/>
</dbReference>
<protein>
    <recommendedName>
        <fullName evidence="2">Superoxide dismutase copper/zinc binding domain-containing protein</fullName>
    </recommendedName>
</protein>